<accession>A0ABD2AQ99</accession>
<reference evidence="1 2" key="1">
    <citation type="journal article" date="2024" name="Ann. Entomol. Soc. Am.">
        <title>Genomic analyses of the southern and eastern yellowjacket wasps (Hymenoptera: Vespidae) reveal evolutionary signatures of social life.</title>
        <authorList>
            <person name="Catto M.A."/>
            <person name="Caine P.B."/>
            <person name="Orr S.E."/>
            <person name="Hunt B.G."/>
            <person name="Goodisman M.A.D."/>
        </authorList>
    </citation>
    <scope>NUCLEOTIDE SEQUENCE [LARGE SCALE GENOMIC DNA]</scope>
    <source>
        <strain evidence="1">232</strain>
        <tissue evidence="1">Head and thorax</tissue>
    </source>
</reference>
<gene>
    <name evidence="1" type="ORF">V1477_020885</name>
</gene>
<proteinExistence type="predicted"/>
<protein>
    <submittedName>
        <fullName evidence="1">Uncharacterized protein</fullName>
    </submittedName>
</protein>
<dbReference type="Proteomes" id="UP001607303">
    <property type="component" value="Unassembled WGS sequence"/>
</dbReference>
<dbReference type="EMBL" id="JAYRBN010000116">
    <property type="protein sequence ID" value="KAL2722065.1"/>
    <property type="molecule type" value="Genomic_DNA"/>
</dbReference>
<sequence>MASSISVYLEEKRLFYPLLLLSFVLIKYHSLDPFPAYHFQFWTSWRFTWFSDSKHPIEWYSVLRIEVSIIIKYT</sequence>
<keyword evidence="2" id="KW-1185">Reference proteome</keyword>
<evidence type="ECO:0000313" key="1">
    <source>
        <dbReference type="EMBL" id="KAL2722065.1"/>
    </source>
</evidence>
<dbReference type="AlphaFoldDB" id="A0ABD2AQ99"/>
<name>A0ABD2AQ99_VESMC</name>
<evidence type="ECO:0000313" key="2">
    <source>
        <dbReference type="Proteomes" id="UP001607303"/>
    </source>
</evidence>
<comment type="caution">
    <text evidence="1">The sequence shown here is derived from an EMBL/GenBank/DDBJ whole genome shotgun (WGS) entry which is preliminary data.</text>
</comment>
<organism evidence="1 2">
    <name type="scientific">Vespula maculifrons</name>
    <name type="common">Eastern yellow jacket</name>
    <name type="synonym">Wasp</name>
    <dbReference type="NCBI Taxonomy" id="7453"/>
    <lineage>
        <taxon>Eukaryota</taxon>
        <taxon>Metazoa</taxon>
        <taxon>Ecdysozoa</taxon>
        <taxon>Arthropoda</taxon>
        <taxon>Hexapoda</taxon>
        <taxon>Insecta</taxon>
        <taxon>Pterygota</taxon>
        <taxon>Neoptera</taxon>
        <taxon>Endopterygota</taxon>
        <taxon>Hymenoptera</taxon>
        <taxon>Apocrita</taxon>
        <taxon>Aculeata</taxon>
        <taxon>Vespoidea</taxon>
        <taxon>Vespidae</taxon>
        <taxon>Vespinae</taxon>
        <taxon>Vespula</taxon>
    </lineage>
</organism>